<evidence type="ECO:0000313" key="6">
    <source>
        <dbReference type="Proteomes" id="UP001204144"/>
    </source>
</evidence>
<sequence length="471" mass="52710">MLKKIIVFSLPILFFSFVLKDKSIVKPNVILVYMDDMGFGDIARNGAQGYQTPNFDKLAHDGIYFSQFYSPQAVCTASRAGLLTGCYPNRLGFSGALDHTAKIGLNTEEETIAELLKAEGYSTAAFGKWHLGHLPDFLPTKHGFDEFYGIPYSHDMWPNHPVTKNYYPELPLIEGEKTIQTNPDQTQFTTNFTEKTIDFIKRKKDKPFFVYLAHPMPHVPLAVSDKFKGKSKQGLYGDVMMELDWSIGQIRETLKKLKLDENTLLIVTSDNGPWLNYGNHAGSAGGLREGKGTSFDGGQRVPCMMAWKGKIPTGLVANNLSAALDILPTIVEATGAKMPKRRIDGVSVLDVLKGNTGANPRTSFLYYYRKNNLEAVRDENWKLVFPHPGRTYEGFSAGKDGMPGGVNENFTFEGGLYDLRRDPGERYNVMNDHPEVVQRLMQIADEARQDIGDDLTKSEGKNRRTIGKIKE</sequence>
<evidence type="ECO:0000259" key="4">
    <source>
        <dbReference type="Pfam" id="PF00884"/>
    </source>
</evidence>
<evidence type="ECO:0000256" key="2">
    <source>
        <dbReference type="ARBA" id="ARBA00022801"/>
    </source>
</evidence>
<feature type="region of interest" description="Disordered" evidence="3">
    <location>
        <begin position="451"/>
        <end position="471"/>
    </location>
</feature>
<reference evidence="5 6" key="1">
    <citation type="submission" date="2018-11" db="EMBL/GenBank/DDBJ databases">
        <title>Novel bacteria species description.</title>
        <authorList>
            <person name="Han J.-H."/>
        </authorList>
    </citation>
    <scope>NUCLEOTIDE SEQUENCE [LARGE SCALE GENOMIC DNA]</scope>
    <source>
        <strain evidence="5 6">KCTC23259</strain>
    </source>
</reference>
<dbReference type="InterPro" id="IPR050738">
    <property type="entry name" value="Sulfatase"/>
</dbReference>
<comment type="similarity">
    <text evidence="1">Belongs to the sulfatase family.</text>
</comment>
<comment type="caution">
    <text evidence="5">The sequence shown here is derived from an EMBL/GenBank/DDBJ whole genome shotgun (WGS) entry which is preliminary data.</text>
</comment>
<accession>A0AAE3KW92</accession>
<dbReference type="Pfam" id="PF00884">
    <property type="entry name" value="Sulfatase"/>
    <property type="match status" value="1"/>
</dbReference>
<keyword evidence="2" id="KW-0378">Hydrolase</keyword>
<keyword evidence="6" id="KW-1185">Reference proteome</keyword>
<name>A0AAE3KW92_9BACT</name>
<dbReference type="EMBL" id="RJUF01000181">
    <property type="protein sequence ID" value="MCP9765306.1"/>
    <property type="molecule type" value="Genomic_DNA"/>
</dbReference>
<dbReference type="RefSeq" id="WP_255038997.1">
    <property type="nucleotide sequence ID" value="NZ_RJUF01000181.1"/>
</dbReference>
<dbReference type="InterPro" id="IPR000917">
    <property type="entry name" value="Sulfatase_N"/>
</dbReference>
<dbReference type="AlphaFoldDB" id="A0AAE3KW92"/>
<evidence type="ECO:0000256" key="1">
    <source>
        <dbReference type="ARBA" id="ARBA00008779"/>
    </source>
</evidence>
<dbReference type="PANTHER" id="PTHR42693">
    <property type="entry name" value="ARYLSULFATASE FAMILY MEMBER"/>
    <property type="match status" value="1"/>
</dbReference>
<dbReference type="Gene3D" id="3.40.720.10">
    <property type="entry name" value="Alkaline Phosphatase, subunit A"/>
    <property type="match status" value="1"/>
</dbReference>
<dbReference type="Pfam" id="PF14707">
    <property type="entry name" value="Sulfatase_C"/>
    <property type="match status" value="1"/>
</dbReference>
<evidence type="ECO:0000313" key="5">
    <source>
        <dbReference type="EMBL" id="MCP9765306.1"/>
    </source>
</evidence>
<gene>
    <name evidence="5" type="ORF">EGI31_20415</name>
</gene>
<evidence type="ECO:0000256" key="3">
    <source>
        <dbReference type="SAM" id="MobiDB-lite"/>
    </source>
</evidence>
<dbReference type="SUPFAM" id="SSF53649">
    <property type="entry name" value="Alkaline phosphatase-like"/>
    <property type="match status" value="1"/>
</dbReference>
<dbReference type="Gene3D" id="3.30.1120.10">
    <property type="match status" value="1"/>
</dbReference>
<organism evidence="5 6">
    <name type="scientific">Lacihabitans soyangensis</name>
    <dbReference type="NCBI Taxonomy" id="869394"/>
    <lineage>
        <taxon>Bacteria</taxon>
        <taxon>Pseudomonadati</taxon>
        <taxon>Bacteroidota</taxon>
        <taxon>Cytophagia</taxon>
        <taxon>Cytophagales</taxon>
        <taxon>Leadbetterellaceae</taxon>
        <taxon>Lacihabitans</taxon>
    </lineage>
</organism>
<dbReference type="GO" id="GO:0004065">
    <property type="term" value="F:arylsulfatase activity"/>
    <property type="evidence" value="ECO:0007669"/>
    <property type="project" value="TreeGrafter"/>
</dbReference>
<proteinExistence type="inferred from homology"/>
<dbReference type="InterPro" id="IPR017850">
    <property type="entry name" value="Alkaline_phosphatase_core_sf"/>
</dbReference>
<protein>
    <submittedName>
        <fullName evidence="5">Arylsulfatase</fullName>
    </submittedName>
</protein>
<dbReference type="PANTHER" id="PTHR42693:SF53">
    <property type="entry name" value="ENDO-4-O-SULFATASE"/>
    <property type="match status" value="1"/>
</dbReference>
<dbReference type="CDD" id="cd16026">
    <property type="entry name" value="GALNS_like"/>
    <property type="match status" value="1"/>
</dbReference>
<dbReference type="Proteomes" id="UP001204144">
    <property type="component" value="Unassembled WGS sequence"/>
</dbReference>
<feature type="domain" description="Sulfatase N-terminal" evidence="4">
    <location>
        <begin position="27"/>
        <end position="335"/>
    </location>
</feature>